<feature type="transmembrane region" description="Helical" evidence="7">
    <location>
        <begin position="44"/>
        <end position="64"/>
    </location>
</feature>
<evidence type="ECO:0000313" key="10">
    <source>
        <dbReference type="Proteomes" id="UP000001366"/>
    </source>
</evidence>
<name>C0QUT1_PERMH</name>
<dbReference type="InterPro" id="IPR032689">
    <property type="entry name" value="TraG-D_C"/>
</dbReference>
<dbReference type="Proteomes" id="UP000001366">
    <property type="component" value="Plasmid unnamed"/>
</dbReference>
<dbReference type="PANTHER" id="PTHR37937:SF1">
    <property type="entry name" value="CONJUGATIVE TRANSFER: DNA TRANSPORT"/>
    <property type="match status" value="1"/>
</dbReference>
<geneLocation type="plasmid" evidence="10">
    <name>pPERMA01</name>
</geneLocation>
<dbReference type="OrthoDB" id="99882at2"/>
<evidence type="ECO:0000256" key="7">
    <source>
        <dbReference type="SAM" id="Phobius"/>
    </source>
</evidence>
<dbReference type="GO" id="GO:0005886">
    <property type="term" value="C:plasma membrane"/>
    <property type="evidence" value="ECO:0007669"/>
    <property type="project" value="UniProtKB-SubCell"/>
</dbReference>
<dbReference type="CDD" id="cd01127">
    <property type="entry name" value="TrwB_TraG_TraD_VirD4"/>
    <property type="match status" value="1"/>
</dbReference>
<dbReference type="Pfam" id="PF02534">
    <property type="entry name" value="T4SS-DNA_transf"/>
    <property type="match status" value="1"/>
</dbReference>
<evidence type="ECO:0000256" key="5">
    <source>
        <dbReference type="ARBA" id="ARBA00022989"/>
    </source>
</evidence>
<accession>C0QUT1</accession>
<evidence type="ECO:0000313" key="9">
    <source>
        <dbReference type="EMBL" id="ACO04989.1"/>
    </source>
</evidence>
<dbReference type="eggNOG" id="COG3505">
    <property type="taxonomic scope" value="Bacteria"/>
</dbReference>
<dbReference type="Pfam" id="PF12696">
    <property type="entry name" value="TraG-D_C"/>
    <property type="match status" value="1"/>
</dbReference>
<dbReference type="KEGG" id="pmx:PERMA_A0002"/>
<evidence type="ECO:0000259" key="8">
    <source>
        <dbReference type="Pfam" id="PF12696"/>
    </source>
</evidence>
<feature type="domain" description="TraD/TraG TraM recognition site" evidence="8">
    <location>
        <begin position="398"/>
        <end position="485"/>
    </location>
</feature>
<sequence length="650" mass="74228">MGIKEAVLLIPLLGYILFVRDSIRWAKRISEKDPNPKRAKYTNLFLITVSIFAIPIFMILVFLFSPTIGAFVWSGAALIFSFYVAYGLYGFLKSRLPNFKSKYKIEPITPEFKIFREPEIKISASAINKHVHVLAPTGSGKTKSIVGPVLQQAIDKGLGVMSIDPKGDNEVSLACIDLLQKQGRLKDYWYYDVMLPNYSRSYNPLYSGIKYNNPAQLGVLIIATMPKSGGAATFYEKVQSEFTRAMVRLLSLVNHTGKMANFIDLYSILAYLPYSIEYLLDTYQANAKFKDELAELWIKTIAQEAAENQNFRQFLRGLQQHLALYAFTFHPKLLNSYNPEIKISEGFRQSKLMNFSLRSLDFPSGESLDIGKMILMDLQSYAAYKTRENIQNEFPDIVIVDEAPQVIPPEFQKIFEMARGAGIGVMVLHQSTKQFDNIQKGMFENIFTNCHVKVCLGAADRETAEFYARLLGEELKMFKTYSRGGENVWKKPIDAILPHWNELVSERYDYRVRPEDIINMPIGEGLLIVREKDLFGVRGKTYFFATKMEGKPWYYLPKIPYNDDWKDENLGLNLLSKFQKEFGDRIPDEDRKAVRNKKKQIANNIEQRADKIREELGDEIGINMVDEGIASVQNVPDELTNILGATDGML</sequence>
<dbReference type="InterPro" id="IPR051539">
    <property type="entry name" value="T4SS-coupling_protein"/>
</dbReference>
<dbReference type="PANTHER" id="PTHR37937">
    <property type="entry name" value="CONJUGATIVE TRANSFER: DNA TRANSPORT"/>
    <property type="match status" value="1"/>
</dbReference>
<evidence type="ECO:0000256" key="1">
    <source>
        <dbReference type="ARBA" id="ARBA00004651"/>
    </source>
</evidence>
<feature type="transmembrane region" description="Helical" evidence="7">
    <location>
        <begin position="6"/>
        <end position="23"/>
    </location>
</feature>
<evidence type="ECO:0000256" key="2">
    <source>
        <dbReference type="ARBA" id="ARBA00008806"/>
    </source>
</evidence>
<organism evidence="9 10">
    <name type="scientific">Persephonella marina (strain DSM 14350 / EX-H1)</name>
    <dbReference type="NCBI Taxonomy" id="123214"/>
    <lineage>
        <taxon>Bacteria</taxon>
        <taxon>Pseudomonadati</taxon>
        <taxon>Aquificota</taxon>
        <taxon>Aquificia</taxon>
        <taxon>Aquificales</taxon>
        <taxon>Hydrogenothermaceae</taxon>
        <taxon>Persephonella</taxon>
    </lineage>
</organism>
<dbReference type="InterPro" id="IPR027417">
    <property type="entry name" value="P-loop_NTPase"/>
</dbReference>
<dbReference type="EMBL" id="CP001231">
    <property type="protein sequence ID" value="ACO04989.1"/>
    <property type="molecule type" value="Genomic_DNA"/>
</dbReference>
<evidence type="ECO:0000256" key="6">
    <source>
        <dbReference type="ARBA" id="ARBA00023136"/>
    </source>
</evidence>
<dbReference type="SUPFAM" id="SSF52540">
    <property type="entry name" value="P-loop containing nucleoside triphosphate hydrolases"/>
    <property type="match status" value="1"/>
</dbReference>
<gene>
    <name evidence="9" type="ordered locus">PERMA_A0002</name>
</gene>
<dbReference type="HOGENOM" id="CLU_421419_0_0_0"/>
<comment type="subcellular location">
    <subcellularLocation>
        <location evidence="1">Cell membrane</location>
        <topology evidence="1">Multi-pass membrane protein</topology>
    </subcellularLocation>
</comment>
<evidence type="ECO:0000256" key="3">
    <source>
        <dbReference type="ARBA" id="ARBA00022475"/>
    </source>
</evidence>
<evidence type="ECO:0000256" key="4">
    <source>
        <dbReference type="ARBA" id="ARBA00022692"/>
    </source>
</evidence>
<keyword evidence="10" id="KW-1185">Reference proteome</keyword>
<keyword evidence="5 7" id="KW-1133">Transmembrane helix</keyword>
<dbReference type="InterPro" id="IPR003688">
    <property type="entry name" value="TraG/VirD4"/>
</dbReference>
<keyword evidence="4 7" id="KW-0812">Transmembrane</keyword>
<dbReference type="PaxDb" id="123214-PERMA_A0002"/>
<feature type="transmembrane region" description="Helical" evidence="7">
    <location>
        <begin position="70"/>
        <end position="92"/>
    </location>
</feature>
<dbReference type="Gene3D" id="3.40.50.300">
    <property type="entry name" value="P-loop containing nucleotide triphosphate hydrolases"/>
    <property type="match status" value="2"/>
</dbReference>
<keyword evidence="3" id="KW-1003">Cell membrane</keyword>
<protein>
    <recommendedName>
        <fullName evidence="8">TraD/TraG TraM recognition site domain-containing protein</fullName>
    </recommendedName>
</protein>
<comment type="similarity">
    <text evidence="2">Belongs to the VirD4/TraG family.</text>
</comment>
<keyword evidence="9" id="KW-0614">Plasmid</keyword>
<dbReference type="RefSeq" id="WP_012675177.1">
    <property type="nucleotide sequence ID" value="NC_012439.1"/>
</dbReference>
<dbReference type="AlphaFoldDB" id="C0QUT1"/>
<proteinExistence type="inferred from homology"/>
<keyword evidence="6 7" id="KW-0472">Membrane</keyword>
<reference evidence="9 10" key="1">
    <citation type="journal article" date="2009" name="J. Bacteriol.">
        <title>Complete and draft genome sequences of six members of the Aquificales.</title>
        <authorList>
            <person name="Reysenbach A.L."/>
            <person name="Hamamura N."/>
            <person name="Podar M."/>
            <person name="Griffiths E."/>
            <person name="Ferreira S."/>
            <person name="Hochstein R."/>
            <person name="Heidelberg J."/>
            <person name="Johnson J."/>
            <person name="Mead D."/>
            <person name="Pohorille A."/>
            <person name="Sarmiento M."/>
            <person name="Schweighofer K."/>
            <person name="Seshadri R."/>
            <person name="Voytek M.A."/>
        </authorList>
    </citation>
    <scope>NUCLEOTIDE SEQUENCE [LARGE SCALE GENOMIC DNA]</scope>
    <source>
        <strain evidence="10">DSM 14350 / EX-H1</strain>
        <plasmid evidence="10">pPERMA01</plasmid>
    </source>
</reference>